<keyword evidence="2" id="KW-1185">Reference proteome</keyword>
<dbReference type="Proteomes" id="UP001076464">
    <property type="component" value="Unassembled WGS sequence"/>
</dbReference>
<organism evidence="1 2">
    <name type="scientific">Roseateles hydrophilus</name>
    <dbReference type="NCBI Taxonomy" id="2975054"/>
    <lineage>
        <taxon>Bacteria</taxon>
        <taxon>Pseudomonadati</taxon>
        <taxon>Pseudomonadota</taxon>
        <taxon>Betaproteobacteria</taxon>
        <taxon>Burkholderiales</taxon>
        <taxon>Sphaerotilaceae</taxon>
        <taxon>Roseateles</taxon>
    </lineage>
</organism>
<name>A0ACC6CA20_9BURK</name>
<dbReference type="EMBL" id="JAPPUY010000002">
    <property type="protein sequence ID" value="MCY4745130.1"/>
    <property type="molecule type" value="Genomic_DNA"/>
</dbReference>
<protein>
    <submittedName>
        <fullName evidence="1">MliC family protein</fullName>
    </submittedName>
</protein>
<reference evidence="1" key="1">
    <citation type="submission" date="2022-08" db="EMBL/GenBank/DDBJ databases">
        <title>Genome sequencing of Pelomonas sp. UHG3.</title>
        <authorList>
            <person name="So Y."/>
        </authorList>
    </citation>
    <scope>NUCLEOTIDE SEQUENCE</scope>
    <source>
        <strain evidence="1">UHG3</strain>
    </source>
</reference>
<evidence type="ECO:0000313" key="2">
    <source>
        <dbReference type="Proteomes" id="UP001076464"/>
    </source>
</evidence>
<comment type="caution">
    <text evidence="1">The sequence shown here is derived from an EMBL/GenBank/DDBJ whole genome shotgun (WGS) entry which is preliminary data.</text>
</comment>
<gene>
    <name evidence="1" type="ORF">NYO99_09125</name>
</gene>
<sequence length="268" mass="29659">MKTLLAATLICLSMLAHGAAPSCDARWQRDVQARLGGDGHAPDLGSAEWQGAVEHQLGLRDLPARDTPAWCARVQQALDEARRAPTCRTRQPRGSVEALVCERAGLALLDARVAQAFTAAQQRAVNERPPVLAAEQQGWRRERHDCWKAGPDAASATDTAARVACVRESSARRLLELQARYRLVPVSATARWQCDDRSEVTVSFFNATEPPSLIAERGDQRSLMTQQPAASGSRYQGRNETYWEHQGEARVVWGWQAPELRCLNTPMR</sequence>
<proteinExistence type="predicted"/>
<evidence type="ECO:0000313" key="1">
    <source>
        <dbReference type="EMBL" id="MCY4745130.1"/>
    </source>
</evidence>
<accession>A0ACC6CA20</accession>